<protein>
    <submittedName>
        <fullName evidence="1">Uncharacterized protein</fullName>
    </submittedName>
</protein>
<evidence type="ECO:0000313" key="1">
    <source>
        <dbReference type="EMBL" id="TWT57627.1"/>
    </source>
</evidence>
<dbReference type="AlphaFoldDB" id="A0A5C5X3F9"/>
<gene>
    <name evidence="1" type="ORF">KOR42_09890</name>
</gene>
<evidence type="ECO:0000313" key="2">
    <source>
        <dbReference type="Proteomes" id="UP000317243"/>
    </source>
</evidence>
<proteinExistence type="predicted"/>
<comment type="caution">
    <text evidence="1">The sequence shown here is derived from an EMBL/GenBank/DDBJ whole genome shotgun (WGS) entry which is preliminary data.</text>
</comment>
<dbReference type="EMBL" id="SIHI01000001">
    <property type="protein sequence ID" value="TWT57627.1"/>
    <property type="molecule type" value="Genomic_DNA"/>
</dbReference>
<dbReference type="Proteomes" id="UP000317243">
    <property type="component" value="Unassembled WGS sequence"/>
</dbReference>
<organism evidence="1 2">
    <name type="scientific">Thalassoglobus neptunius</name>
    <dbReference type="NCBI Taxonomy" id="1938619"/>
    <lineage>
        <taxon>Bacteria</taxon>
        <taxon>Pseudomonadati</taxon>
        <taxon>Planctomycetota</taxon>
        <taxon>Planctomycetia</taxon>
        <taxon>Planctomycetales</taxon>
        <taxon>Planctomycetaceae</taxon>
        <taxon>Thalassoglobus</taxon>
    </lineage>
</organism>
<accession>A0A5C5X3F9</accession>
<keyword evidence="2" id="KW-1185">Reference proteome</keyword>
<name>A0A5C5X3F9_9PLAN</name>
<sequence length="281" mass="31737">MQLTVDRKLVAMVLAPKKPKKSRRSDSHSFPFSSFRIGSKFRECSLREFFELVLANSRNHNRTELNQASQVSEQATEDCSSGELATSLSLGNDDCNAVDCDAIEDVIASYLHDVPHSAKTWGQRDLESFLQWVRDSAMFNEDRHSSTEKANLRRSTEQLIIQKRLAFRRFQAIAADCSVDCRTQNWSDKTVLHLNPTFVWSASKPNCRSSHGERTVLFVSTDERVTSMSLSASWVEFIELLSRTGPATVKAAQRKTKSASREVFDDVLTRMLGHQLLAIST</sequence>
<reference evidence="1 2" key="1">
    <citation type="submission" date="2019-02" db="EMBL/GenBank/DDBJ databases">
        <title>Deep-cultivation of Planctomycetes and their phenomic and genomic characterization uncovers novel biology.</title>
        <authorList>
            <person name="Wiegand S."/>
            <person name="Jogler M."/>
            <person name="Boedeker C."/>
            <person name="Pinto D."/>
            <person name="Vollmers J."/>
            <person name="Rivas-Marin E."/>
            <person name="Kohn T."/>
            <person name="Peeters S.H."/>
            <person name="Heuer A."/>
            <person name="Rast P."/>
            <person name="Oberbeckmann S."/>
            <person name="Bunk B."/>
            <person name="Jeske O."/>
            <person name="Meyerdierks A."/>
            <person name="Storesund J.E."/>
            <person name="Kallscheuer N."/>
            <person name="Luecker S."/>
            <person name="Lage O.M."/>
            <person name="Pohl T."/>
            <person name="Merkel B.J."/>
            <person name="Hornburger P."/>
            <person name="Mueller R.-W."/>
            <person name="Bruemmer F."/>
            <person name="Labrenz M."/>
            <person name="Spormann A.M."/>
            <person name="Op Den Camp H."/>
            <person name="Overmann J."/>
            <person name="Amann R."/>
            <person name="Jetten M.S.M."/>
            <person name="Mascher T."/>
            <person name="Medema M.H."/>
            <person name="Devos D.P."/>
            <person name="Kaster A.-K."/>
            <person name="Ovreas L."/>
            <person name="Rohde M."/>
            <person name="Galperin M.Y."/>
            <person name="Jogler C."/>
        </authorList>
    </citation>
    <scope>NUCLEOTIDE SEQUENCE [LARGE SCALE GENOMIC DNA]</scope>
    <source>
        <strain evidence="1 2">KOR42</strain>
    </source>
</reference>